<dbReference type="InterPro" id="IPR011051">
    <property type="entry name" value="RmlC_Cupin_sf"/>
</dbReference>
<dbReference type="EMBL" id="CP051774">
    <property type="protein sequence ID" value="QJE96067.1"/>
    <property type="molecule type" value="Genomic_DNA"/>
</dbReference>
<dbReference type="InterPro" id="IPR014710">
    <property type="entry name" value="RmlC-like_jellyroll"/>
</dbReference>
<dbReference type="CDD" id="cd02212">
    <property type="entry name" value="cupin_UGlyAH_C"/>
    <property type="match status" value="1"/>
</dbReference>
<dbReference type="NCBIfam" id="TIGR03214">
    <property type="entry name" value="ura-cupin"/>
    <property type="match status" value="1"/>
</dbReference>
<name>A0A858RGT6_9BACT</name>
<dbReference type="EC" id="3.5.3.26" evidence="2"/>
<organism evidence="2 3">
    <name type="scientific">Luteolibacter luteus</name>
    <dbReference type="NCBI Taxonomy" id="2728835"/>
    <lineage>
        <taxon>Bacteria</taxon>
        <taxon>Pseudomonadati</taxon>
        <taxon>Verrucomicrobiota</taxon>
        <taxon>Verrucomicrobiia</taxon>
        <taxon>Verrucomicrobiales</taxon>
        <taxon>Verrucomicrobiaceae</taxon>
        <taxon>Luteolibacter</taxon>
    </lineage>
</organism>
<reference evidence="2 3" key="1">
    <citation type="submission" date="2020-04" db="EMBL/GenBank/DDBJ databases">
        <title>Luteolibacter sp. G-1-1-1 isolated from soil.</title>
        <authorList>
            <person name="Dahal R.H."/>
        </authorList>
    </citation>
    <scope>NUCLEOTIDE SEQUENCE [LARGE SCALE GENOMIC DNA]</scope>
    <source>
        <strain evidence="2 3">G-1-1-1</strain>
    </source>
</reference>
<dbReference type="PANTHER" id="PTHR34571:SF1">
    <property type="entry name" value="(S)-UREIDOGLYCINE AMINOHYDROLASE"/>
    <property type="match status" value="1"/>
</dbReference>
<dbReference type="InterPro" id="IPR013096">
    <property type="entry name" value="Cupin_2"/>
</dbReference>
<sequence length="246" mass="27254">MTPLFGNTRTRVALRHALITPDGHVPSAFPGWEGATAYVLISPAMGAEMSQMLVVYEAEGGTAWFPADEHEHAIYVEAGDVRAVWDDGDVTLADGGFLFVPSENVLALHGTEGTRLTIFRKMFEPVDNIEAPPAVHGHIADIPAEPFLGNEKAMLQTLLPIDSRYDLAMNIFTYQPGATLPFVETHVMEHGLLMLSGQGVYRLDEQYFPVKEGDAIWMAPYCPQWFVAMGDEPASYLYYKDVHRLP</sequence>
<evidence type="ECO:0000313" key="2">
    <source>
        <dbReference type="EMBL" id="QJE96067.1"/>
    </source>
</evidence>
<dbReference type="Gene3D" id="2.60.120.10">
    <property type="entry name" value="Jelly Rolls"/>
    <property type="match status" value="2"/>
</dbReference>
<dbReference type="Pfam" id="PF07883">
    <property type="entry name" value="Cupin_2"/>
    <property type="match status" value="1"/>
</dbReference>
<dbReference type="Proteomes" id="UP000501812">
    <property type="component" value="Chromosome"/>
</dbReference>
<dbReference type="PANTHER" id="PTHR34571">
    <property type="entry name" value="(S)-UREIDOGLYCINE AMINOHYDROLASE"/>
    <property type="match status" value="1"/>
</dbReference>
<dbReference type="InterPro" id="IPR017627">
    <property type="entry name" value="UGHY"/>
</dbReference>
<protein>
    <submittedName>
        <fullName evidence="2">(S)-ureidoglycine aminohydrolase</fullName>
        <ecNumber evidence="2">3.5.3.26</ecNumber>
    </submittedName>
</protein>
<dbReference type="SUPFAM" id="SSF51182">
    <property type="entry name" value="RmlC-like cupins"/>
    <property type="match status" value="1"/>
</dbReference>
<keyword evidence="3" id="KW-1185">Reference proteome</keyword>
<dbReference type="InterPro" id="IPR044697">
    <property type="entry name" value="UGlyAH_cupin_C"/>
</dbReference>
<dbReference type="RefSeq" id="WP_169454435.1">
    <property type="nucleotide sequence ID" value="NZ_CP051774.1"/>
</dbReference>
<gene>
    <name evidence="2" type="ORF">HHL09_09810</name>
</gene>
<dbReference type="GO" id="GO:0071522">
    <property type="term" value="F:ureidoglycine aminohydrolase activity"/>
    <property type="evidence" value="ECO:0007669"/>
    <property type="project" value="UniProtKB-EC"/>
</dbReference>
<evidence type="ECO:0000313" key="3">
    <source>
        <dbReference type="Proteomes" id="UP000501812"/>
    </source>
</evidence>
<keyword evidence="2" id="KW-0378">Hydrolase</keyword>
<proteinExistence type="predicted"/>
<dbReference type="KEGG" id="luo:HHL09_09810"/>
<evidence type="ECO:0000259" key="1">
    <source>
        <dbReference type="Pfam" id="PF07883"/>
    </source>
</evidence>
<accession>A0A858RGT6</accession>
<dbReference type="AlphaFoldDB" id="A0A858RGT6"/>
<feature type="domain" description="Cupin type-2" evidence="1">
    <location>
        <begin position="171"/>
        <end position="237"/>
    </location>
</feature>